<organism evidence="3 4">
    <name type="scientific">Olivibacter oleidegradans</name>
    <dbReference type="NCBI Taxonomy" id="760123"/>
    <lineage>
        <taxon>Bacteria</taxon>
        <taxon>Pseudomonadati</taxon>
        <taxon>Bacteroidota</taxon>
        <taxon>Sphingobacteriia</taxon>
        <taxon>Sphingobacteriales</taxon>
        <taxon>Sphingobacteriaceae</taxon>
        <taxon>Olivibacter</taxon>
    </lineage>
</organism>
<dbReference type="InterPro" id="IPR021860">
    <property type="entry name" value="Peptidase_S12_Pab87-rel_C"/>
</dbReference>
<proteinExistence type="predicted"/>
<feature type="domain" description="DUF4440" evidence="2">
    <location>
        <begin position="37"/>
        <end position="156"/>
    </location>
</feature>
<keyword evidence="4" id="KW-1185">Reference proteome</keyword>
<dbReference type="Pfam" id="PF11954">
    <property type="entry name" value="DUF3471"/>
    <property type="match status" value="1"/>
</dbReference>
<protein>
    <submittedName>
        <fullName evidence="3">DUF4440 domain-containing protein</fullName>
    </submittedName>
</protein>
<evidence type="ECO:0000313" key="3">
    <source>
        <dbReference type="EMBL" id="MFC0321740.1"/>
    </source>
</evidence>
<feature type="domain" description="Peptidase S12 Pab87-related C-terminal" evidence="1">
    <location>
        <begin position="173"/>
        <end position="241"/>
    </location>
</feature>
<dbReference type="Gene3D" id="3.10.450.50">
    <property type="match status" value="1"/>
</dbReference>
<dbReference type="Proteomes" id="UP001589774">
    <property type="component" value="Unassembled WGS sequence"/>
</dbReference>
<name>A0ABV6HS73_9SPHI</name>
<dbReference type="SUPFAM" id="SSF54427">
    <property type="entry name" value="NTF2-like"/>
    <property type="match status" value="1"/>
</dbReference>
<sequence length="264" mass="30456">MEYLKHNITLVSFPILLVLLFQEAIAQNQAKDIEIQILKQDSLFWHGYNTCDIKLQSQLISDDIEFYHDKGGVTLGKAAMIASIKNNLCSSTFRLRREPIDGTVQIHLLRSVDSIYGALITGEHIFYLKEENKNERLDGRALFANLWLLRNGKWLMSRVLSYDHGPAKYINRRKEITLTRKMLQSYEGTYKGPQSGEIKVSVKDKHLSLTIGSKSFEIYPETEGVFFMKERDLTFRFINDDKLGKKVVICEFGDIVEEAAHFQQ</sequence>
<gene>
    <name evidence="3" type="ORF">ACFFI0_25735</name>
</gene>
<accession>A0ABV6HS73</accession>
<dbReference type="EMBL" id="JBHLWO010000007">
    <property type="protein sequence ID" value="MFC0321740.1"/>
    <property type="molecule type" value="Genomic_DNA"/>
</dbReference>
<comment type="caution">
    <text evidence="3">The sequence shown here is derived from an EMBL/GenBank/DDBJ whole genome shotgun (WGS) entry which is preliminary data.</text>
</comment>
<evidence type="ECO:0000313" key="4">
    <source>
        <dbReference type="Proteomes" id="UP001589774"/>
    </source>
</evidence>
<dbReference type="RefSeq" id="WP_130857111.1">
    <property type="nucleotide sequence ID" value="NZ_JBHLWO010000007.1"/>
</dbReference>
<reference evidence="3 4" key="1">
    <citation type="submission" date="2024-09" db="EMBL/GenBank/DDBJ databases">
        <authorList>
            <person name="Sun Q."/>
            <person name="Mori K."/>
        </authorList>
    </citation>
    <scope>NUCLEOTIDE SEQUENCE [LARGE SCALE GENOMIC DNA]</scope>
    <source>
        <strain evidence="3 4">CCM 7765</strain>
    </source>
</reference>
<evidence type="ECO:0000259" key="1">
    <source>
        <dbReference type="Pfam" id="PF11954"/>
    </source>
</evidence>
<dbReference type="InterPro" id="IPR027843">
    <property type="entry name" value="DUF4440"/>
</dbReference>
<dbReference type="Pfam" id="PF14534">
    <property type="entry name" value="DUF4440"/>
    <property type="match status" value="1"/>
</dbReference>
<evidence type="ECO:0000259" key="2">
    <source>
        <dbReference type="Pfam" id="PF14534"/>
    </source>
</evidence>
<dbReference type="InterPro" id="IPR032710">
    <property type="entry name" value="NTF2-like_dom_sf"/>
</dbReference>